<reference evidence="1 2" key="1">
    <citation type="submission" date="2020-08" db="EMBL/GenBank/DDBJ databases">
        <title>Genomic Encyclopedia of Archaeal and Bacterial Type Strains, Phase II (KMG-II): from individual species to whole genera.</title>
        <authorList>
            <person name="Goeker M."/>
        </authorList>
    </citation>
    <scope>NUCLEOTIDE SEQUENCE [LARGE SCALE GENOMIC DNA]</scope>
    <source>
        <strain evidence="1 2">DSM 23288</strain>
    </source>
</reference>
<dbReference type="AlphaFoldDB" id="A0A840IBE4"/>
<comment type="caution">
    <text evidence="1">The sequence shown here is derived from an EMBL/GenBank/DDBJ whole genome shotgun (WGS) entry which is preliminary data.</text>
</comment>
<accession>A0A840IBE4</accession>
<proteinExistence type="predicted"/>
<sequence length="524" mass="57523">MLDHNDCLGEAVTARLLDFFGDRTSWQRRLWSVGTVMRLKETAEAIELLDPVPAAQHSLEECKASARDLAKVDPGIAAAPERGRIAGLLSAPLTAHGSAHEQLQELVKLSDDGYLTRWSVALRSEQTGLGAESIARLIASHLLDSGSSPGHLYRWWERHTRYNEDETHTLADLLELAEASIVSRDDDFDVVILFNESPALDSRPPGWLDAEGVSAWFDSHRFRPPPQYDGGLRLSFRARDAGAAAQRALDLLDIYAARLAVANRASAWSPMDQAWVGGTTRPIRMPSSRRVDVPVLAREQQLFADERDEQVDSGLQLVSLLDAGTPAAAAAGAWAGLESMLKAPGDGGAHHVAPRLSRIVAGSFCRSELTDLTWRRIRGVRDEISAELKALRTNFERTERMACLVQAGQSGVTDPRDVAGAERMRKILEDPSRSLETVRAGADDALRRLYRQRNLVLHSGRTEAVALRSTLRTAAPLVGAGMDRIAHAWFVDGDRPLRLAARAELQLERLATPDAIPVTRLLAR</sequence>
<name>A0A840IBE4_9ACTN</name>
<protein>
    <submittedName>
        <fullName evidence="1">Uncharacterized protein</fullName>
    </submittedName>
</protein>
<dbReference type="RefSeq" id="WP_183340571.1">
    <property type="nucleotide sequence ID" value="NZ_JACHNU010000001.1"/>
</dbReference>
<evidence type="ECO:0000313" key="2">
    <source>
        <dbReference type="Proteomes" id="UP000585272"/>
    </source>
</evidence>
<dbReference type="EMBL" id="JACHNU010000001">
    <property type="protein sequence ID" value="MBB4661962.1"/>
    <property type="molecule type" value="Genomic_DNA"/>
</dbReference>
<keyword evidence="2" id="KW-1185">Reference proteome</keyword>
<organism evidence="1 2">
    <name type="scientific">Conexibacter arvalis</name>
    <dbReference type="NCBI Taxonomy" id="912552"/>
    <lineage>
        <taxon>Bacteria</taxon>
        <taxon>Bacillati</taxon>
        <taxon>Actinomycetota</taxon>
        <taxon>Thermoleophilia</taxon>
        <taxon>Solirubrobacterales</taxon>
        <taxon>Conexibacteraceae</taxon>
        <taxon>Conexibacter</taxon>
    </lineage>
</organism>
<dbReference type="Proteomes" id="UP000585272">
    <property type="component" value="Unassembled WGS sequence"/>
</dbReference>
<evidence type="ECO:0000313" key="1">
    <source>
        <dbReference type="EMBL" id="MBB4661962.1"/>
    </source>
</evidence>
<gene>
    <name evidence="1" type="ORF">BDZ31_001535</name>
</gene>